<dbReference type="EMBL" id="WHUT02000004">
    <property type="protein sequence ID" value="NUB44321.1"/>
    <property type="molecule type" value="Genomic_DNA"/>
</dbReference>
<dbReference type="PRINTS" id="PR01438">
    <property type="entry name" value="UNVRSLSTRESS"/>
</dbReference>
<dbReference type="Pfam" id="PF00582">
    <property type="entry name" value="Usp"/>
    <property type="match status" value="1"/>
</dbReference>
<evidence type="ECO:0000259" key="2">
    <source>
        <dbReference type="Pfam" id="PF00582"/>
    </source>
</evidence>
<proteinExistence type="inferred from homology"/>
<dbReference type="PANTHER" id="PTHR46268">
    <property type="entry name" value="STRESS RESPONSE PROTEIN NHAX"/>
    <property type="match status" value="1"/>
</dbReference>
<feature type="domain" description="UspA" evidence="2">
    <location>
        <begin position="160"/>
        <end position="281"/>
    </location>
</feature>
<organism evidence="3 4">
    <name type="scientific">Fertoeibacter niger</name>
    <dbReference type="NCBI Taxonomy" id="2656921"/>
    <lineage>
        <taxon>Bacteria</taxon>
        <taxon>Pseudomonadati</taxon>
        <taxon>Pseudomonadota</taxon>
        <taxon>Alphaproteobacteria</taxon>
        <taxon>Rhodobacterales</taxon>
        <taxon>Paracoccaceae</taxon>
        <taxon>Fertoeibacter</taxon>
    </lineage>
</organism>
<evidence type="ECO:0000256" key="1">
    <source>
        <dbReference type="ARBA" id="ARBA00008791"/>
    </source>
</evidence>
<dbReference type="AlphaFoldDB" id="A0A8X8GZK3"/>
<comment type="caution">
    <text evidence="3">The sequence shown here is derived from an EMBL/GenBank/DDBJ whole genome shotgun (WGS) entry which is preliminary data.</text>
</comment>
<protein>
    <submittedName>
        <fullName evidence="3">Universal stress protein</fullName>
    </submittedName>
</protein>
<dbReference type="RefSeq" id="WP_174539448.1">
    <property type="nucleotide sequence ID" value="NZ_WHUT02000004.1"/>
</dbReference>
<dbReference type="SUPFAM" id="SSF52402">
    <property type="entry name" value="Adenine nucleotide alpha hydrolases-like"/>
    <property type="match status" value="1"/>
</dbReference>
<comment type="similarity">
    <text evidence="1">Belongs to the universal stress protein A family.</text>
</comment>
<dbReference type="Gene3D" id="3.40.50.12370">
    <property type="match status" value="1"/>
</dbReference>
<dbReference type="Proteomes" id="UP000484076">
    <property type="component" value="Unassembled WGS sequence"/>
</dbReference>
<accession>A0A8X8GZK3</accession>
<sequence length="282" mass="29874">MAYKSILTVVTGPQGIGRLLGVASNLAQAQDAHLDVLAVGVDGLQPAFYGMGDSISAMQIALDQAREVARANEAAARDCLTRESPVLRWSLEGAALQTGGLRDLVAQRARFSDLVVLPQPYGGDSPKDTAIVLESALFDGQSAVLVIPQGMEAPMPTGGRVIIAWNQSREAMAAVRRAMPFLAAARQVSIVVVNPPLHSPERSDPGGQLCQMLVRHGVKAGVSVLAQSEPRTAQVLLRHIREQGADLLVMGAYGHSRLRESILGGATRDMLEQGTVPTLLAH</sequence>
<gene>
    <name evidence="3" type="ORF">GEU84_008000</name>
</gene>
<evidence type="ECO:0000313" key="3">
    <source>
        <dbReference type="EMBL" id="NUB44321.1"/>
    </source>
</evidence>
<evidence type="ECO:0000313" key="4">
    <source>
        <dbReference type="Proteomes" id="UP000484076"/>
    </source>
</evidence>
<dbReference type="PANTHER" id="PTHR46268:SF15">
    <property type="entry name" value="UNIVERSAL STRESS PROTEIN HP_0031"/>
    <property type="match status" value="1"/>
</dbReference>
<reference evidence="3" key="1">
    <citation type="submission" date="2020-05" db="EMBL/GenBank/DDBJ databases">
        <title>Fertoebacter nigrum gen. nov., sp. nov., a new member of the family Rhodobacteraceae.</title>
        <authorList>
            <person name="Szuroczki S."/>
            <person name="Abbaszade G."/>
            <person name="Buni D."/>
            <person name="Schumann P."/>
            <person name="Toth E."/>
        </authorList>
    </citation>
    <scope>NUCLEOTIDE SEQUENCE</scope>
    <source>
        <strain evidence="3">RG-N-1a</strain>
    </source>
</reference>
<keyword evidence="4" id="KW-1185">Reference proteome</keyword>
<dbReference type="CDD" id="cd00293">
    <property type="entry name" value="USP-like"/>
    <property type="match status" value="1"/>
</dbReference>
<name>A0A8X8GZK3_9RHOB</name>
<dbReference type="InterPro" id="IPR006016">
    <property type="entry name" value="UspA"/>
</dbReference>
<dbReference type="InterPro" id="IPR006015">
    <property type="entry name" value="Universal_stress_UspA"/>
</dbReference>